<proteinExistence type="predicted"/>
<dbReference type="AlphaFoldDB" id="A0A0B7IUN8"/>
<dbReference type="InterPro" id="IPR025612">
    <property type="entry name" value="YqjK"/>
</dbReference>
<accession>A0A0B7IUN8</accession>
<dbReference type="OrthoDB" id="9134902at2"/>
<dbReference type="Proteomes" id="UP000056322">
    <property type="component" value="Chromosome 1"/>
</dbReference>
<dbReference type="HOGENOM" id="CLU_2356476_0_0_4"/>
<evidence type="ECO:0000313" key="2">
    <source>
        <dbReference type="Proteomes" id="UP000056322"/>
    </source>
</evidence>
<gene>
    <name evidence="1" type="ORF">BN1209_0936</name>
</gene>
<protein>
    <recommendedName>
        <fullName evidence="3">YqjK-like protein</fullName>
    </recommendedName>
</protein>
<dbReference type="STRING" id="1581680.BN1209_0936"/>
<dbReference type="KEGG" id="mbac:BN1209_0936"/>
<evidence type="ECO:0000313" key="1">
    <source>
        <dbReference type="EMBL" id="CEN55979.1"/>
    </source>
</evidence>
<evidence type="ECO:0008006" key="3">
    <source>
        <dbReference type="Google" id="ProtNLM"/>
    </source>
</evidence>
<keyword evidence="2" id="KW-1185">Reference proteome</keyword>
<dbReference type="EMBL" id="LN794158">
    <property type="protein sequence ID" value="CEN55979.1"/>
    <property type="molecule type" value="Genomic_DNA"/>
</dbReference>
<organism evidence="1 2">
    <name type="scientific">Candidatus Methylopumilus turicensis</name>
    <dbReference type="NCBI Taxonomy" id="1581680"/>
    <lineage>
        <taxon>Bacteria</taxon>
        <taxon>Pseudomonadati</taxon>
        <taxon>Pseudomonadota</taxon>
        <taxon>Betaproteobacteria</taxon>
        <taxon>Nitrosomonadales</taxon>
        <taxon>Methylophilaceae</taxon>
        <taxon>Candidatus Methylopumilus</taxon>
    </lineage>
</organism>
<dbReference type="Pfam" id="PF13997">
    <property type="entry name" value="YqjK"/>
    <property type="match status" value="1"/>
</dbReference>
<dbReference type="RefSeq" id="WP_082048394.1">
    <property type="nucleotide sequence ID" value="NZ_LN794158.1"/>
</dbReference>
<name>A0A0B7IUN8_9PROT</name>
<reference evidence="2" key="1">
    <citation type="submission" date="2014-12" db="EMBL/GenBank/DDBJ databases">
        <authorList>
            <person name="Salcher M.M."/>
        </authorList>
    </citation>
    <scope>NUCLEOTIDE SEQUENCE [LARGE SCALE GENOMIC DNA]</scope>
    <source>
        <strain evidence="2">MMS-10A-171</strain>
    </source>
</reference>
<sequence length="96" mass="10709">MNHKLHQLNHQKALLQAKAANQRTHLSLQVAQWQVRLTWVDRALAATRFVKNNPGMVLGAGALFTIFTPFKAARILLGSWAAIKGVRDFSGLFSKD</sequence>